<feature type="domain" description="XdhC- CoxI" evidence="1">
    <location>
        <begin position="2"/>
        <end position="47"/>
    </location>
</feature>
<dbReference type="Gene3D" id="3.40.50.720">
    <property type="entry name" value="NAD(P)-binding Rossmann-like Domain"/>
    <property type="match status" value="1"/>
</dbReference>
<dbReference type="InterPro" id="IPR027051">
    <property type="entry name" value="XdhC_Rossmann_dom"/>
</dbReference>
<evidence type="ECO:0000259" key="2">
    <source>
        <dbReference type="Pfam" id="PF13478"/>
    </source>
</evidence>
<dbReference type="EMBL" id="UINC01146683">
    <property type="protein sequence ID" value="SVD37554.1"/>
    <property type="molecule type" value="Genomic_DNA"/>
</dbReference>
<dbReference type="InterPro" id="IPR003777">
    <property type="entry name" value="XdhC_CoxI"/>
</dbReference>
<evidence type="ECO:0008006" key="4">
    <source>
        <dbReference type="Google" id="ProtNLM"/>
    </source>
</evidence>
<dbReference type="Pfam" id="PF02625">
    <property type="entry name" value="XdhC_CoxI"/>
    <property type="match status" value="1"/>
</dbReference>
<dbReference type="PANTHER" id="PTHR30388">
    <property type="entry name" value="ALDEHYDE OXIDOREDUCTASE MOLYBDENUM COFACTOR ASSEMBLY PROTEIN"/>
    <property type="match status" value="1"/>
</dbReference>
<sequence>QKPGAKLLIREDGSGIGTLGGGCVEGDIWFAAQQLLKNTGPTQFREYQLNEDLAAEEGLVCGGSMYFMIDPIYEPDEVLGFANEINDAYSGKAPVALATLISKPGEYLLPLGSGIETGRKLFIREDGTTIGSLGSQAIDNDAIYRSSKLMVHGANEYVVTENGTEYFIEGYTSPPKLILVGGGHVSKAISALAEKLGFHVYITDDRSEFANKERFPEAKETIAMQPECALKQIHITKNTFIVVATRGHRYDSDALAAAAKTAATYVGLLGSKRKIILIYEDLVKMGLSRD</sequence>
<name>A0A382UTI3_9ZZZZ</name>
<protein>
    <recommendedName>
        <fullName evidence="4">XdhC Rossmann domain-containing protein</fullName>
    </recommendedName>
</protein>
<gene>
    <name evidence="3" type="ORF">METZ01_LOCUS390408</name>
</gene>
<dbReference type="InterPro" id="IPR052698">
    <property type="entry name" value="MoCofactor_Util/Proc"/>
</dbReference>
<accession>A0A382UTI3</accession>
<evidence type="ECO:0000313" key="3">
    <source>
        <dbReference type="EMBL" id="SVD37554.1"/>
    </source>
</evidence>
<proteinExistence type="predicted"/>
<evidence type="ECO:0000259" key="1">
    <source>
        <dbReference type="Pfam" id="PF02625"/>
    </source>
</evidence>
<feature type="non-terminal residue" evidence="3">
    <location>
        <position position="1"/>
    </location>
</feature>
<dbReference type="PANTHER" id="PTHR30388:SF6">
    <property type="entry name" value="XANTHINE DEHYDROGENASE SUBUNIT A-RELATED"/>
    <property type="match status" value="1"/>
</dbReference>
<dbReference type="AlphaFoldDB" id="A0A382UTI3"/>
<organism evidence="3">
    <name type="scientific">marine metagenome</name>
    <dbReference type="NCBI Taxonomy" id="408172"/>
    <lineage>
        <taxon>unclassified sequences</taxon>
        <taxon>metagenomes</taxon>
        <taxon>ecological metagenomes</taxon>
    </lineage>
</organism>
<dbReference type="Pfam" id="PF13478">
    <property type="entry name" value="XdhC_C"/>
    <property type="match status" value="1"/>
</dbReference>
<feature type="non-terminal residue" evidence="3">
    <location>
        <position position="290"/>
    </location>
</feature>
<reference evidence="3" key="1">
    <citation type="submission" date="2018-05" db="EMBL/GenBank/DDBJ databases">
        <authorList>
            <person name="Lanie J.A."/>
            <person name="Ng W.-L."/>
            <person name="Kazmierczak K.M."/>
            <person name="Andrzejewski T.M."/>
            <person name="Davidsen T.M."/>
            <person name="Wayne K.J."/>
            <person name="Tettelin H."/>
            <person name="Glass J.I."/>
            <person name="Rusch D."/>
            <person name="Podicherti R."/>
            <person name="Tsui H.-C.T."/>
            <person name="Winkler M.E."/>
        </authorList>
    </citation>
    <scope>NUCLEOTIDE SEQUENCE</scope>
</reference>
<feature type="domain" description="XdhC Rossmann" evidence="2">
    <location>
        <begin position="177"/>
        <end position="288"/>
    </location>
</feature>